<feature type="active site" description="For DNA cleavage activity" evidence="20">
    <location>
        <position position="103"/>
    </location>
</feature>
<feature type="binding site" evidence="21">
    <location>
        <position position="107"/>
    </location>
    <ligand>
        <name>a divalent metal cation</name>
        <dbReference type="ChEBI" id="CHEBI:60240"/>
    </ligand>
</feature>
<dbReference type="GO" id="GO:0042025">
    <property type="term" value="C:host cell nucleus"/>
    <property type="evidence" value="ECO:0007669"/>
    <property type="project" value="UniProtKB-SubCell"/>
</dbReference>
<evidence type="ECO:0000256" key="21">
    <source>
        <dbReference type="PIRSR" id="PIRSR601191-2"/>
    </source>
</evidence>
<dbReference type="PROSITE" id="PS52020">
    <property type="entry name" value="CRESS_DNA_REP"/>
    <property type="match status" value="1"/>
</dbReference>
<comment type="subcellular location">
    <subcellularLocation>
        <location evidence="1 22">Host nucleus</location>
    </subcellularLocation>
</comment>
<dbReference type="PRINTS" id="PR00227">
    <property type="entry name" value="GEMCOATAL1"/>
</dbReference>
<evidence type="ECO:0000256" key="9">
    <source>
        <dbReference type="ARBA" id="ARBA00022722"/>
    </source>
</evidence>
<keyword evidence="15 22" id="KW-0067">ATP-binding</keyword>
<accession>A0A6G7AF92</accession>
<dbReference type="FunFam" id="3.40.1310.20:FF:000001">
    <property type="entry name" value="Replication-associated protein"/>
    <property type="match status" value="1"/>
</dbReference>
<comment type="subunit">
    <text evidence="22">Homooligomer.</text>
</comment>
<dbReference type="GO" id="GO:0003677">
    <property type="term" value="F:DNA binding"/>
    <property type="evidence" value="ECO:0007669"/>
    <property type="project" value="UniProtKB-KW"/>
</dbReference>
<comment type="function">
    <text evidence="19 22">Essential for the replication of viral ssDNA. The closed circular ssDNA genome is first converted to a superhelical dsDNA. Rep binds a specific region at the genome origin of replication. It introduces an endonucleolytic nick within the conserved sequence 5'-TAATATTAC-3' in the intergenic region of the genome present in all geminiviruses, thereby initiating the rolling circle replication (RCR). Following cleavage, binds covalently to the 5'-phosphate of DNA as a tyrosyl ester. The cleavage gives rise to a free 3'-OH that serves as a primer for the cellular DNA polymerase. The polymerase synthesizes the (+) strand DNA by rolling circle mechanism. After one round of replication, a Rep-catalyzed nucleotidyl transfer reaction releases a circular single-stranded virus genome, thereby terminating the replication. Displays origin-specific DNA cleavage, nucleotidyl transferase, ATPase and helicase activities.</text>
</comment>
<evidence type="ECO:0000256" key="18">
    <source>
        <dbReference type="ARBA" id="ARBA00023268"/>
    </source>
</evidence>
<comment type="cofactor">
    <cofactor evidence="21">
        <name>Mg(2+)</name>
        <dbReference type="ChEBI" id="CHEBI:18420"/>
    </cofactor>
    <cofactor evidence="21">
        <name>Mn(2+)</name>
        <dbReference type="ChEBI" id="CHEBI:29035"/>
    </cofactor>
    <text evidence="21">Divalent metal cations, possibly Mg(2+) or Mn(2+).</text>
</comment>
<keyword evidence="17 22" id="KW-0238">DNA-binding</keyword>
<comment type="domain">
    <text evidence="22">There are 3 rolling circle replication (RCR) motifs. RCR-2 is probably involved in metal coordination. RCR-3 is required for phosphodiester bond cleavage for initiation of RCR.</text>
</comment>
<sequence>MAPPKRFQIYAKNYFITYPKCSLSKEEALSQLQNLVTPTNKKYIKICRELHEDGSPHLHVLIQFEGKYKCQNNRFFDLVSPTRSAHFHPNIQGAKSSSDVKSYMEKDGDTIDWGEFQIDARSARGGQQSANDAYAKALNSSSKSEALNVIKELAPKDYVLQFHNLNSNLDRIFAPPLEIFSCPFLSSSFDQVPEELEEWVSDNIRDAAARRGDPIV</sequence>
<evidence type="ECO:0000256" key="2">
    <source>
        <dbReference type="ARBA" id="ARBA00006240"/>
    </source>
</evidence>
<keyword evidence="18 22" id="KW-0511">Multifunctional enzyme</keyword>
<evidence type="ECO:0000256" key="13">
    <source>
        <dbReference type="ARBA" id="ARBA00022801"/>
    </source>
</evidence>
<evidence type="ECO:0000259" key="23">
    <source>
        <dbReference type="PROSITE" id="PS52020"/>
    </source>
</evidence>
<organism evidence="24">
    <name type="scientific">Pepper leaf curl Yunnan virus</name>
    <dbReference type="NCBI Taxonomy" id="1003836"/>
    <lineage>
        <taxon>Viruses</taxon>
        <taxon>Monodnaviria</taxon>
        <taxon>Shotokuvirae</taxon>
        <taxon>Cressdnaviricota</taxon>
        <taxon>Repensiviricetes</taxon>
        <taxon>Geplafuvirales</taxon>
        <taxon>Geminiviridae</taxon>
        <taxon>Begomovirus</taxon>
        <taxon>Begomovirus capsicumyunnanense</taxon>
    </lineage>
</organism>
<dbReference type="GO" id="GO:0016888">
    <property type="term" value="F:DNA endonuclease activity, producing 5'-phosphomonoesters"/>
    <property type="evidence" value="ECO:0007669"/>
    <property type="project" value="InterPro"/>
</dbReference>
<dbReference type="GO" id="GO:0006260">
    <property type="term" value="P:DNA replication"/>
    <property type="evidence" value="ECO:0007669"/>
    <property type="project" value="UniProtKB-KW"/>
</dbReference>
<comment type="similarity">
    <text evidence="2 22">Belongs to the geminiviridae Rep protein family.</text>
</comment>
<evidence type="ECO:0000256" key="1">
    <source>
        <dbReference type="ARBA" id="ARBA00004147"/>
    </source>
</evidence>
<dbReference type="Gene3D" id="3.40.1310.20">
    <property type="match status" value="1"/>
</dbReference>
<dbReference type="InterPro" id="IPR001191">
    <property type="entry name" value="Gemini_AL1_REP"/>
</dbReference>
<dbReference type="PRINTS" id="PR00228">
    <property type="entry name" value="GEMCOATCLVL1"/>
</dbReference>
<dbReference type="InterPro" id="IPR001301">
    <property type="entry name" value="Gemini_AL1_CLV"/>
</dbReference>
<evidence type="ECO:0000256" key="8">
    <source>
        <dbReference type="ARBA" id="ARBA00022705"/>
    </source>
</evidence>
<keyword evidence="7 22" id="KW-0548">Nucleotidyltransferase</keyword>
<keyword evidence="8" id="KW-0235">DNA replication</keyword>
<evidence type="ECO:0000256" key="7">
    <source>
        <dbReference type="ARBA" id="ARBA00022695"/>
    </source>
</evidence>
<feature type="binding site" evidence="21">
    <location>
        <position position="57"/>
    </location>
    <ligand>
        <name>a divalent metal cation</name>
        <dbReference type="ChEBI" id="CHEBI:60240"/>
    </ligand>
</feature>
<dbReference type="EMBL" id="MN187409">
    <property type="protein sequence ID" value="QIH13665.1"/>
    <property type="molecule type" value="Genomic_DNA"/>
</dbReference>
<evidence type="ECO:0000256" key="4">
    <source>
        <dbReference type="ARBA" id="ARBA00022562"/>
    </source>
</evidence>
<dbReference type="SUPFAM" id="SSF55464">
    <property type="entry name" value="Origin of replication-binding domain, RBD-like"/>
    <property type="match status" value="1"/>
</dbReference>
<protein>
    <recommendedName>
        <fullName evidence="3 22">Replication-associated protein</fullName>
        <shortName evidence="22">Rep</shortName>
        <ecNumber evidence="22">3.1.21.-</ecNumber>
    </recommendedName>
</protein>
<keyword evidence="10 21" id="KW-0479">Metal-binding</keyword>
<comment type="cofactor">
    <cofactor evidence="22">
        <name>Mn(2+)</name>
        <dbReference type="ChEBI" id="CHEBI:29035"/>
    </cofactor>
</comment>
<evidence type="ECO:0000256" key="6">
    <source>
        <dbReference type="ARBA" id="ARBA00022679"/>
    </source>
</evidence>
<evidence type="ECO:0000256" key="10">
    <source>
        <dbReference type="ARBA" id="ARBA00022723"/>
    </source>
</evidence>
<feature type="binding site" evidence="21">
    <location>
        <position position="49"/>
    </location>
    <ligand>
        <name>a divalent metal cation</name>
        <dbReference type="ChEBI" id="CHEBI:60240"/>
    </ligand>
</feature>
<dbReference type="GO" id="GO:0005524">
    <property type="term" value="F:ATP binding"/>
    <property type="evidence" value="ECO:0007669"/>
    <property type="project" value="UniProtKB-KW"/>
</dbReference>
<evidence type="ECO:0000256" key="16">
    <source>
        <dbReference type="ARBA" id="ARBA00023124"/>
    </source>
</evidence>
<proteinExistence type="inferred from homology"/>
<evidence type="ECO:0000256" key="20">
    <source>
        <dbReference type="PIRSR" id="PIRSR601191-1"/>
    </source>
</evidence>
<dbReference type="InterPro" id="IPR049912">
    <property type="entry name" value="CRESS_DNA_REP"/>
</dbReference>
<dbReference type="GO" id="GO:0005198">
    <property type="term" value="F:structural molecule activity"/>
    <property type="evidence" value="ECO:0007669"/>
    <property type="project" value="InterPro"/>
</dbReference>
<evidence type="ECO:0000256" key="12">
    <source>
        <dbReference type="ARBA" id="ARBA00022759"/>
    </source>
</evidence>
<keyword evidence="4 22" id="KW-1048">Host nucleus</keyword>
<keyword evidence="9 22" id="KW-0540">Nuclease</keyword>
<evidence type="ECO:0000256" key="22">
    <source>
        <dbReference type="RuleBase" id="RU361249"/>
    </source>
</evidence>
<keyword evidence="12 22" id="KW-0255">Endonuclease</keyword>
<keyword evidence="5" id="KW-0945">Host-virus interaction</keyword>
<dbReference type="GO" id="GO:0016779">
    <property type="term" value="F:nucleotidyltransferase activity"/>
    <property type="evidence" value="ECO:0007669"/>
    <property type="project" value="UniProtKB-KW"/>
</dbReference>
<evidence type="ECO:0000256" key="15">
    <source>
        <dbReference type="ARBA" id="ARBA00022840"/>
    </source>
</evidence>
<keyword evidence="6 22" id="KW-0808">Transferase</keyword>
<feature type="domain" description="CRESS-DNA virus Rep endonuclease" evidence="23">
    <location>
        <begin position="8"/>
        <end position="116"/>
    </location>
</feature>
<dbReference type="EC" id="3.1.21.-" evidence="22"/>
<evidence type="ECO:0000256" key="19">
    <source>
        <dbReference type="ARBA" id="ARBA00024923"/>
    </source>
</evidence>
<dbReference type="Pfam" id="PF08283">
    <property type="entry name" value="Gemini_AL1_M"/>
    <property type="match status" value="1"/>
</dbReference>
<reference evidence="24" key="1">
    <citation type="submission" date="2019-07" db="EMBL/GenBank/DDBJ databases">
        <title>Characterization of a new begomovirus and associated betasatellite infecting pepper and tomato in China.</title>
        <authorList>
            <person name="Zhao L."/>
            <person name="Zhong J."/>
            <person name="Li T."/>
            <person name="Ding M."/>
        </authorList>
    </citation>
    <scope>NUCLEOTIDE SEQUENCE</scope>
    <source>
        <strain evidence="24">YN3078</strain>
    </source>
</reference>
<dbReference type="Pfam" id="PF00799">
    <property type="entry name" value="Gemini_AL1"/>
    <property type="match status" value="1"/>
</dbReference>
<evidence type="ECO:0000256" key="5">
    <source>
        <dbReference type="ARBA" id="ARBA00022581"/>
    </source>
</evidence>
<dbReference type="InterPro" id="IPR022692">
    <property type="entry name" value="Gemini_AL1_REP_central"/>
</dbReference>
<gene>
    <name evidence="24" type="primary">C1</name>
</gene>
<keyword evidence="14 22" id="KW-0347">Helicase</keyword>
<name>A0A6G7AF92_9GEMI</name>
<dbReference type="GO" id="GO:0046872">
    <property type="term" value="F:metal ion binding"/>
    <property type="evidence" value="ECO:0007669"/>
    <property type="project" value="UniProtKB-KW"/>
</dbReference>
<keyword evidence="11 22" id="KW-0547">Nucleotide-binding</keyword>
<evidence type="ECO:0000256" key="3">
    <source>
        <dbReference type="ARBA" id="ARBA00014531"/>
    </source>
</evidence>
<evidence type="ECO:0000256" key="14">
    <source>
        <dbReference type="ARBA" id="ARBA00022806"/>
    </source>
</evidence>
<dbReference type="GO" id="GO:0004386">
    <property type="term" value="F:helicase activity"/>
    <property type="evidence" value="ECO:0007669"/>
    <property type="project" value="UniProtKB-KW"/>
</dbReference>
<keyword evidence="13 22" id="KW-0378">Hydrolase</keyword>
<feature type="binding site" evidence="21">
    <location>
        <position position="59"/>
    </location>
    <ligand>
        <name>a divalent metal cation</name>
        <dbReference type="ChEBI" id="CHEBI:60240"/>
    </ligand>
</feature>
<evidence type="ECO:0000256" key="17">
    <source>
        <dbReference type="ARBA" id="ARBA00023125"/>
    </source>
</evidence>
<evidence type="ECO:0000313" key="24">
    <source>
        <dbReference type="EMBL" id="QIH13665.1"/>
    </source>
</evidence>
<keyword evidence="16 22" id="KW-0190">Covalent protein-DNA linkage</keyword>
<evidence type="ECO:0000256" key="11">
    <source>
        <dbReference type="ARBA" id="ARBA00022741"/>
    </source>
</evidence>